<keyword evidence="2" id="KW-0963">Cytoplasm</keyword>
<reference evidence="6 7" key="1">
    <citation type="submission" date="2022-05" db="EMBL/GenBank/DDBJ databases">
        <authorList>
            <consortium name="Genoscope - CEA"/>
            <person name="William W."/>
        </authorList>
    </citation>
    <scope>NUCLEOTIDE SEQUENCE [LARGE SCALE GENOMIC DNA]</scope>
</reference>
<dbReference type="SUPFAM" id="SSF50978">
    <property type="entry name" value="WD40 repeat-like"/>
    <property type="match status" value="1"/>
</dbReference>
<evidence type="ECO:0000256" key="4">
    <source>
        <dbReference type="ARBA" id="ARBA00022737"/>
    </source>
</evidence>
<evidence type="ECO:0000256" key="3">
    <source>
        <dbReference type="ARBA" id="ARBA00022574"/>
    </source>
</evidence>
<accession>A0ABN8QN44</accession>
<evidence type="ECO:0000256" key="1">
    <source>
        <dbReference type="ARBA" id="ARBA00004496"/>
    </source>
</evidence>
<dbReference type="InterPro" id="IPR050687">
    <property type="entry name" value="Dynein_IC"/>
</dbReference>
<sequence length="877" mass="99102">MPEERKDETNASNVGEEEGEEEIPSDIMPLFFTSKTQEIFGCKGDEDVTEENPYKLIPKEAVFQDFKDRAAVSDFHPAKQIVLDYPGDELLVVYDPVFKYGQNFYLVLTEEAKERILNPPQEELQAGEGEEAEEEDLVLTLRKFPRTPQPWLSLGSEVEVEEENVIENRPKVKFRISRKRREFGAPVFLSDRNVSDAKDGFVECPSFDDDSYGLLKKELDKGIQAVPVLTDIGNQTEWRKPCNAVTQYAPRTIEEKTKGEIQKSMVDLLSFMDKVTPRFELALQQNEILDVFYDDYLSLADDETTFGAKSDNYLKEYQSFTDLQYSKEKTITDIQWHPAIKGIIAVSCGEGLSFDDRVDYFSRILMTSSLVLIWSFSDPIHPLALLEAPDDIFCFKFNPSDPNIIAGGCINGQIVLWDITNHGDRLRSHRQSHGQTKKNSMNTLPGFEDESSFDRSPILRYCAVSSIEHSHKTVVSDIMWIPDHMEIGRMGVVVENKTQQCNQLMSCAADGTVLVWDTRPSKSAAPTQTAAGHNHPVGILPTFKHLDLTWKPVLKVTVSHLSGGGEFGPSVFSISERQGARSATAPKPSEEKESTVTSNLSSSISKGKDQGKLLENVSSKFFVGTEEGDLVYMDWKPEKDNDSGKIVTPRPEQVWAAHDGPISSLQRSPFFRDIILTVGGWTFAIWKEGVTSGPLLQSASHLMRLTRGHWSPSRPGVFFITKTDGNVDVWDLLDRSHEPSLTQNVTAAPITTIAPHQVSSKQQLLAVGDSMGTLHVMEVPWNLRHPSANEATAMENFFEREVKRLAFVEERMKIREQEKKQLDAEESRRQQEAKRPEDTEADLDARMRMEYQEYLQMEKQLLEELGIIEESDDQPEV</sequence>
<dbReference type="InterPro" id="IPR015943">
    <property type="entry name" value="WD40/YVTN_repeat-like_dom_sf"/>
</dbReference>
<evidence type="ECO:0000313" key="7">
    <source>
        <dbReference type="Proteomes" id="UP001159405"/>
    </source>
</evidence>
<evidence type="ECO:0000256" key="5">
    <source>
        <dbReference type="SAM" id="MobiDB-lite"/>
    </source>
</evidence>
<dbReference type="InterPro" id="IPR001680">
    <property type="entry name" value="WD40_rpt"/>
</dbReference>
<dbReference type="Pfam" id="PF00400">
    <property type="entry name" value="WD40"/>
    <property type="match status" value="1"/>
</dbReference>
<dbReference type="SMART" id="SM00320">
    <property type="entry name" value="WD40"/>
    <property type="match status" value="4"/>
</dbReference>
<organism evidence="6 7">
    <name type="scientific">Porites lobata</name>
    <dbReference type="NCBI Taxonomy" id="104759"/>
    <lineage>
        <taxon>Eukaryota</taxon>
        <taxon>Metazoa</taxon>
        <taxon>Cnidaria</taxon>
        <taxon>Anthozoa</taxon>
        <taxon>Hexacorallia</taxon>
        <taxon>Scleractinia</taxon>
        <taxon>Fungiina</taxon>
        <taxon>Poritidae</taxon>
        <taxon>Porites</taxon>
    </lineage>
</organism>
<dbReference type="InterPro" id="IPR036322">
    <property type="entry name" value="WD40_repeat_dom_sf"/>
</dbReference>
<feature type="compositionally biased region" description="Low complexity" evidence="5">
    <location>
        <begin position="595"/>
        <end position="605"/>
    </location>
</feature>
<dbReference type="Proteomes" id="UP001159405">
    <property type="component" value="Unassembled WGS sequence"/>
</dbReference>
<feature type="region of interest" description="Disordered" evidence="5">
    <location>
        <begin position="427"/>
        <end position="448"/>
    </location>
</feature>
<evidence type="ECO:0008006" key="8">
    <source>
        <dbReference type="Google" id="ProtNLM"/>
    </source>
</evidence>
<keyword evidence="7" id="KW-1185">Reference proteome</keyword>
<dbReference type="PANTHER" id="PTHR12442">
    <property type="entry name" value="DYNEIN INTERMEDIATE CHAIN"/>
    <property type="match status" value="1"/>
</dbReference>
<feature type="compositionally biased region" description="Basic residues" evidence="5">
    <location>
        <begin position="427"/>
        <end position="436"/>
    </location>
</feature>
<feature type="region of interest" description="Disordered" evidence="5">
    <location>
        <begin position="817"/>
        <end position="846"/>
    </location>
</feature>
<proteinExistence type="predicted"/>
<protein>
    <recommendedName>
        <fullName evidence="8">WD repeat-containing protein 63</fullName>
    </recommendedName>
</protein>
<name>A0ABN8QN44_9CNID</name>
<keyword evidence="3" id="KW-0853">WD repeat</keyword>
<dbReference type="Gene3D" id="2.130.10.10">
    <property type="entry name" value="YVTN repeat-like/Quinoprotein amine dehydrogenase"/>
    <property type="match status" value="2"/>
</dbReference>
<keyword evidence="4" id="KW-0677">Repeat</keyword>
<evidence type="ECO:0000256" key="2">
    <source>
        <dbReference type="ARBA" id="ARBA00022490"/>
    </source>
</evidence>
<feature type="region of interest" description="Disordered" evidence="5">
    <location>
        <begin position="1"/>
        <end position="26"/>
    </location>
</feature>
<evidence type="ECO:0000313" key="6">
    <source>
        <dbReference type="EMBL" id="CAH3165799.1"/>
    </source>
</evidence>
<comment type="caution">
    <text evidence="6">The sequence shown here is derived from an EMBL/GenBank/DDBJ whole genome shotgun (WGS) entry which is preliminary data.</text>
</comment>
<comment type="subcellular location">
    <subcellularLocation>
        <location evidence="1">Cytoplasm</location>
    </subcellularLocation>
</comment>
<gene>
    <name evidence="6" type="ORF">PLOB_00007341</name>
</gene>
<dbReference type="PANTHER" id="PTHR12442:SF5">
    <property type="entry name" value="DYNEIN AXONEMAL INTERMEDIATE CHAIN 3"/>
    <property type="match status" value="1"/>
</dbReference>
<dbReference type="EMBL" id="CALNXK010000134">
    <property type="protein sequence ID" value="CAH3165799.1"/>
    <property type="molecule type" value="Genomic_DNA"/>
</dbReference>
<feature type="region of interest" description="Disordered" evidence="5">
    <location>
        <begin position="578"/>
        <end position="607"/>
    </location>
</feature>
<feature type="compositionally biased region" description="Acidic residues" evidence="5">
    <location>
        <begin position="15"/>
        <end position="24"/>
    </location>
</feature>